<keyword evidence="2" id="KW-0812">Transmembrane</keyword>
<accession>A0AAN7ZE20</accession>
<protein>
    <submittedName>
        <fullName evidence="3">Uncharacterized protein</fullName>
    </submittedName>
</protein>
<evidence type="ECO:0000313" key="4">
    <source>
        <dbReference type="Proteomes" id="UP001305414"/>
    </source>
</evidence>
<keyword evidence="2" id="KW-0472">Membrane</keyword>
<comment type="caution">
    <text evidence="3">The sequence shown here is derived from an EMBL/GenBank/DDBJ whole genome shotgun (WGS) entry which is preliminary data.</text>
</comment>
<gene>
    <name evidence="3" type="ORF">RRF57_013098</name>
</gene>
<keyword evidence="2" id="KW-1133">Transmembrane helix</keyword>
<dbReference type="AlphaFoldDB" id="A0AAN7ZE20"/>
<feature type="region of interest" description="Disordered" evidence="1">
    <location>
        <begin position="145"/>
        <end position="166"/>
    </location>
</feature>
<feature type="transmembrane region" description="Helical" evidence="2">
    <location>
        <begin position="52"/>
        <end position="75"/>
    </location>
</feature>
<dbReference type="Proteomes" id="UP001305414">
    <property type="component" value="Unassembled WGS sequence"/>
</dbReference>
<keyword evidence="4" id="KW-1185">Reference proteome</keyword>
<name>A0AAN7ZE20_9PEZI</name>
<dbReference type="EMBL" id="JAWHQM010000113">
    <property type="protein sequence ID" value="KAK5637386.1"/>
    <property type="molecule type" value="Genomic_DNA"/>
</dbReference>
<evidence type="ECO:0000256" key="2">
    <source>
        <dbReference type="SAM" id="Phobius"/>
    </source>
</evidence>
<evidence type="ECO:0000313" key="3">
    <source>
        <dbReference type="EMBL" id="KAK5637386.1"/>
    </source>
</evidence>
<sequence>MTQCPDGTYCCGQNELGCCGTDRAIDIPTQGSVVSSGAHNTSSNTSNAFKNATIGLAVALGVVAIFATGVIAWLFHQNKAMKKQLLEKGEEASHLPPPVVVHPYSSTYEPATPQMKDPSMPESPSMASGVLVGRRHFSELDGSMSATRSEMGSPVQHDYFNGEASPRSFYSHSATAHVGPSQ</sequence>
<proteinExistence type="predicted"/>
<evidence type="ECO:0000256" key="1">
    <source>
        <dbReference type="SAM" id="MobiDB-lite"/>
    </source>
</evidence>
<organism evidence="3 4">
    <name type="scientific">Xylaria bambusicola</name>
    <dbReference type="NCBI Taxonomy" id="326684"/>
    <lineage>
        <taxon>Eukaryota</taxon>
        <taxon>Fungi</taxon>
        <taxon>Dikarya</taxon>
        <taxon>Ascomycota</taxon>
        <taxon>Pezizomycotina</taxon>
        <taxon>Sordariomycetes</taxon>
        <taxon>Xylariomycetidae</taxon>
        <taxon>Xylariales</taxon>
        <taxon>Xylariaceae</taxon>
        <taxon>Xylaria</taxon>
    </lineage>
</organism>
<reference evidence="3 4" key="1">
    <citation type="submission" date="2023-10" db="EMBL/GenBank/DDBJ databases">
        <title>Draft genome sequence of Xylaria bambusicola isolate GMP-LS, the root and basal stem rot pathogen of sugarcane in Indonesia.</title>
        <authorList>
            <person name="Selvaraj P."/>
            <person name="Muralishankar V."/>
            <person name="Muruganantham S."/>
            <person name="Sp S."/>
            <person name="Haryani S."/>
            <person name="Lau K.J.X."/>
            <person name="Naqvi N.I."/>
        </authorList>
    </citation>
    <scope>NUCLEOTIDE SEQUENCE [LARGE SCALE GENOMIC DNA]</scope>
    <source>
        <strain evidence="3">GMP-LS</strain>
    </source>
</reference>